<dbReference type="AlphaFoldDB" id="A0A9X2MV63"/>
<dbReference type="InterPro" id="IPR012337">
    <property type="entry name" value="RNaseH-like_sf"/>
</dbReference>
<dbReference type="InterPro" id="IPR036397">
    <property type="entry name" value="RNaseH_sf"/>
</dbReference>
<accession>A0A9X2MV63</accession>
<dbReference type="RefSeq" id="WP_257450883.1">
    <property type="nucleotide sequence ID" value="NZ_JANIPJ010000021.1"/>
</dbReference>
<evidence type="ECO:0000259" key="4">
    <source>
        <dbReference type="SMART" id="SM00479"/>
    </source>
</evidence>
<proteinExistence type="predicted"/>
<reference evidence="5" key="1">
    <citation type="submission" date="2022-08" db="EMBL/GenBank/DDBJ databases">
        <title>The genomic sequence of strain Paenibacillus sp. SCIV0701.</title>
        <authorList>
            <person name="Zhao H."/>
        </authorList>
    </citation>
    <scope>NUCLEOTIDE SEQUENCE</scope>
    <source>
        <strain evidence="5">SCIV0701</strain>
    </source>
</reference>
<dbReference type="GO" id="GO:0005829">
    <property type="term" value="C:cytosol"/>
    <property type="evidence" value="ECO:0007669"/>
    <property type="project" value="TreeGrafter"/>
</dbReference>
<dbReference type="CDD" id="cd06127">
    <property type="entry name" value="DEDDh"/>
    <property type="match status" value="1"/>
</dbReference>
<dbReference type="SUPFAM" id="SSF53098">
    <property type="entry name" value="Ribonuclease H-like"/>
    <property type="match status" value="1"/>
</dbReference>
<dbReference type="Pfam" id="PF00929">
    <property type="entry name" value="RNase_T"/>
    <property type="match status" value="1"/>
</dbReference>
<keyword evidence="6" id="KW-1185">Reference proteome</keyword>
<organism evidence="5 6">
    <name type="scientific">Paenibacillus soyae</name>
    <dbReference type="NCBI Taxonomy" id="2969249"/>
    <lineage>
        <taxon>Bacteria</taxon>
        <taxon>Bacillati</taxon>
        <taxon>Bacillota</taxon>
        <taxon>Bacilli</taxon>
        <taxon>Bacillales</taxon>
        <taxon>Paenibacillaceae</taxon>
        <taxon>Paenibacillus</taxon>
    </lineage>
</organism>
<evidence type="ECO:0000256" key="3">
    <source>
        <dbReference type="ARBA" id="ARBA00022839"/>
    </source>
</evidence>
<dbReference type="GO" id="GO:0008408">
    <property type="term" value="F:3'-5' exonuclease activity"/>
    <property type="evidence" value="ECO:0007669"/>
    <property type="project" value="TreeGrafter"/>
</dbReference>
<dbReference type="EMBL" id="JANIPJ010000021">
    <property type="protein sequence ID" value="MCR2806912.1"/>
    <property type="molecule type" value="Genomic_DNA"/>
</dbReference>
<dbReference type="Gene3D" id="3.30.420.10">
    <property type="entry name" value="Ribonuclease H-like superfamily/Ribonuclease H"/>
    <property type="match status" value="1"/>
</dbReference>
<evidence type="ECO:0000313" key="6">
    <source>
        <dbReference type="Proteomes" id="UP001141950"/>
    </source>
</evidence>
<dbReference type="FunFam" id="3.30.420.10:FF:000045">
    <property type="entry name" value="3'-5' exonuclease DinG"/>
    <property type="match status" value="1"/>
</dbReference>
<protein>
    <submittedName>
        <fullName evidence="5">3'-5' exonuclease</fullName>
    </submittedName>
</protein>
<keyword evidence="1" id="KW-0540">Nuclease</keyword>
<keyword evidence="2" id="KW-0378">Hydrolase</keyword>
<sequence length="217" mass="24384">MKLIDHSESEYVITDFILEELDKRQYCVFDFEATGPDPVKDSITQIGAVILGQDGSIVTRYKTLVRPPKPIPEAIEKLTGISNHDVEKAPSFSEIIAGFLAFIKGCVLVTQAGYEYDLPLLTEECRRSHTPLDDLAVLDTKALFTYLHPEVSAIVSTNFLIQHYVIPDADIQRHDALGDSILIARIFNKIIEECSDRGIRDIRFDSLKVKKVQLPPL</sequence>
<dbReference type="PANTHER" id="PTHR30231:SF4">
    <property type="entry name" value="PROTEIN NEN2"/>
    <property type="match status" value="1"/>
</dbReference>
<feature type="domain" description="Exonuclease" evidence="4">
    <location>
        <begin position="25"/>
        <end position="196"/>
    </location>
</feature>
<dbReference type="GO" id="GO:0003676">
    <property type="term" value="F:nucleic acid binding"/>
    <property type="evidence" value="ECO:0007669"/>
    <property type="project" value="InterPro"/>
</dbReference>
<dbReference type="SMART" id="SM00479">
    <property type="entry name" value="EXOIII"/>
    <property type="match status" value="1"/>
</dbReference>
<comment type="caution">
    <text evidence="5">The sequence shown here is derived from an EMBL/GenBank/DDBJ whole genome shotgun (WGS) entry which is preliminary data.</text>
</comment>
<evidence type="ECO:0000313" key="5">
    <source>
        <dbReference type="EMBL" id="MCR2806912.1"/>
    </source>
</evidence>
<name>A0A9X2MV63_9BACL</name>
<dbReference type="Proteomes" id="UP001141950">
    <property type="component" value="Unassembled WGS sequence"/>
</dbReference>
<evidence type="ECO:0000256" key="2">
    <source>
        <dbReference type="ARBA" id="ARBA00022801"/>
    </source>
</evidence>
<gene>
    <name evidence="5" type="ORF">NQZ67_23795</name>
</gene>
<dbReference type="PANTHER" id="PTHR30231">
    <property type="entry name" value="DNA POLYMERASE III SUBUNIT EPSILON"/>
    <property type="match status" value="1"/>
</dbReference>
<dbReference type="InterPro" id="IPR013520">
    <property type="entry name" value="Ribonucl_H"/>
</dbReference>
<evidence type="ECO:0000256" key="1">
    <source>
        <dbReference type="ARBA" id="ARBA00022722"/>
    </source>
</evidence>
<keyword evidence="3 5" id="KW-0269">Exonuclease</keyword>